<dbReference type="AlphaFoldDB" id="A0A4Z2HR34"/>
<gene>
    <name evidence="1" type="ORF">EYF80_021530</name>
</gene>
<proteinExistence type="predicted"/>
<organism evidence="1 2">
    <name type="scientific">Liparis tanakae</name>
    <name type="common">Tanaka's snailfish</name>
    <dbReference type="NCBI Taxonomy" id="230148"/>
    <lineage>
        <taxon>Eukaryota</taxon>
        <taxon>Metazoa</taxon>
        <taxon>Chordata</taxon>
        <taxon>Craniata</taxon>
        <taxon>Vertebrata</taxon>
        <taxon>Euteleostomi</taxon>
        <taxon>Actinopterygii</taxon>
        <taxon>Neopterygii</taxon>
        <taxon>Teleostei</taxon>
        <taxon>Neoteleostei</taxon>
        <taxon>Acanthomorphata</taxon>
        <taxon>Eupercaria</taxon>
        <taxon>Perciformes</taxon>
        <taxon>Cottioidei</taxon>
        <taxon>Cottales</taxon>
        <taxon>Liparidae</taxon>
        <taxon>Liparis</taxon>
    </lineage>
</organism>
<evidence type="ECO:0000313" key="1">
    <source>
        <dbReference type="EMBL" id="TNN68208.1"/>
    </source>
</evidence>
<protein>
    <submittedName>
        <fullName evidence="1">Uncharacterized protein</fullName>
    </submittedName>
</protein>
<comment type="caution">
    <text evidence="1">The sequence shown here is derived from an EMBL/GenBank/DDBJ whole genome shotgun (WGS) entry which is preliminary data.</text>
</comment>
<sequence>MQSQLKILCGCILTGHEQRSPGTNQCSVGYTKKGDVVSLCKRRTMRTLREYKQAHTQLAKSMGNRVGTLEPGTMWLWRALHEGNSCGSKKLLAVAIKPCQINALLDRCGHLLLGCTEVPVHMVPYIFSPSHNPMVLHTHA</sequence>
<accession>A0A4Z2HR34</accession>
<dbReference type="EMBL" id="SRLO01000193">
    <property type="protein sequence ID" value="TNN68208.1"/>
    <property type="molecule type" value="Genomic_DNA"/>
</dbReference>
<reference evidence="1 2" key="1">
    <citation type="submission" date="2019-03" db="EMBL/GenBank/DDBJ databases">
        <title>First draft genome of Liparis tanakae, snailfish: a comprehensive survey of snailfish specific genes.</title>
        <authorList>
            <person name="Kim W."/>
            <person name="Song I."/>
            <person name="Jeong J.-H."/>
            <person name="Kim D."/>
            <person name="Kim S."/>
            <person name="Ryu S."/>
            <person name="Song J.Y."/>
            <person name="Lee S.K."/>
        </authorList>
    </citation>
    <scope>NUCLEOTIDE SEQUENCE [LARGE SCALE GENOMIC DNA]</scope>
    <source>
        <tissue evidence="1">Muscle</tissue>
    </source>
</reference>
<name>A0A4Z2HR34_9TELE</name>
<keyword evidence="2" id="KW-1185">Reference proteome</keyword>
<evidence type="ECO:0000313" key="2">
    <source>
        <dbReference type="Proteomes" id="UP000314294"/>
    </source>
</evidence>
<dbReference type="Proteomes" id="UP000314294">
    <property type="component" value="Unassembled WGS sequence"/>
</dbReference>